<feature type="domain" description="N-acetyltransferase" evidence="1">
    <location>
        <begin position="23"/>
        <end position="166"/>
    </location>
</feature>
<accession>A0A1M6V9H5</accession>
<evidence type="ECO:0000313" key="2">
    <source>
        <dbReference type="EMBL" id="SHK77966.1"/>
    </source>
</evidence>
<name>A0A1M6V9H5_9BACL</name>
<dbReference type="InterPro" id="IPR000182">
    <property type="entry name" value="GNAT_dom"/>
</dbReference>
<dbReference type="SUPFAM" id="SSF55729">
    <property type="entry name" value="Acyl-CoA N-acyltransferases (Nat)"/>
    <property type="match status" value="1"/>
</dbReference>
<dbReference type="PROSITE" id="PS51186">
    <property type="entry name" value="GNAT"/>
    <property type="match status" value="1"/>
</dbReference>
<dbReference type="InterPro" id="IPR016181">
    <property type="entry name" value="Acyl_CoA_acyltransferase"/>
</dbReference>
<dbReference type="Pfam" id="PF00583">
    <property type="entry name" value="Acetyltransf_1"/>
    <property type="match status" value="1"/>
</dbReference>
<proteinExistence type="predicted"/>
<keyword evidence="2" id="KW-0808">Transferase</keyword>
<dbReference type="AlphaFoldDB" id="A0A1M6V9H5"/>
<sequence>MMIFDSEYFYVCPIEISDVDNVVEVYNSNMIFLEKHTKNYPVTFEWVTEELKSMRNAGFCSCKVVDKRTGKMVGIIDYKIEQESYLSLLIVHQDYQNMGYGKQIYRAFEDYAKSRKSQCIRLDVANGYSDKVINFWIANGFEKLEDIKLNWAGVTLSAVIMKKYILT</sequence>
<dbReference type="RefSeq" id="WP_165612012.1">
    <property type="nucleotide sequence ID" value="NZ_FRAF01000022.1"/>
</dbReference>
<dbReference type="Proteomes" id="UP000184016">
    <property type="component" value="Unassembled WGS sequence"/>
</dbReference>
<dbReference type="STRING" id="1830138.SAMN05443507_12243"/>
<evidence type="ECO:0000313" key="3">
    <source>
        <dbReference type="Proteomes" id="UP000184016"/>
    </source>
</evidence>
<dbReference type="GO" id="GO:0016747">
    <property type="term" value="F:acyltransferase activity, transferring groups other than amino-acyl groups"/>
    <property type="evidence" value="ECO:0007669"/>
    <property type="project" value="InterPro"/>
</dbReference>
<dbReference type="Gene3D" id="3.40.630.30">
    <property type="match status" value="1"/>
</dbReference>
<gene>
    <name evidence="2" type="ORF">SAMN05443507_12243</name>
</gene>
<organism evidence="2 3">
    <name type="scientific">Alicyclobacillus tolerans</name>
    <dbReference type="NCBI Taxonomy" id="90970"/>
    <lineage>
        <taxon>Bacteria</taxon>
        <taxon>Bacillati</taxon>
        <taxon>Bacillota</taxon>
        <taxon>Bacilli</taxon>
        <taxon>Bacillales</taxon>
        <taxon>Alicyclobacillaceae</taxon>
        <taxon>Alicyclobacillus</taxon>
    </lineage>
</organism>
<keyword evidence="3" id="KW-1185">Reference proteome</keyword>
<protein>
    <submittedName>
        <fullName evidence="2">Acetyltransferase (GNAT) domain-containing protein</fullName>
    </submittedName>
</protein>
<dbReference type="EMBL" id="FRAF01000022">
    <property type="protein sequence ID" value="SHK77966.1"/>
    <property type="molecule type" value="Genomic_DNA"/>
</dbReference>
<evidence type="ECO:0000259" key="1">
    <source>
        <dbReference type="PROSITE" id="PS51186"/>
    </source>
</evidence>
<reference evidence="3" key="1">
    <citation type="submission" date="2016-11" db="EMBL/GenBank/DDBJ databases">
        <authorList>
            <person name="Varghese N."/>
            <person name="Submissions S."/>
        </authorList>
    </citation>
    <scope>NUCLEOTIDE SEQUENCE [LARGE SCALE GENOMIC DNA]</scope>
    <source>
        <strain evidence="3">USBA-503</strain>
    </source>
</reference>
<dbReference type="CDD" id="cd04301">
    <property type="entry name" value="NAT_SF"/>
    <property type="match status" value="1"/>
</dbReference>